<dbReference type="Proteomes" id="UP001600888">
    <property type="component" value="Unassembled WGS sequence"/>
</dbReference>
<evidence type="ECO:0000313" key="2">
    <source>
        <dbReference type="EMBL" id="KAL2275448.1"/>
    </source>
</evidence>
<accession>A0ABR4DZ59</accession>
<feature type="compositionally biased region" description="Basic and acidic residues" evidence="1">
    <location>
        <begin position="26"/>
        <end position="40"/>
    </location>
</feature>
<protein>
    <submittedName>
        <fullName evidence="2">Uncharacterized protein</fullName>
    </submittedName>
</protein>
<keyword evidence="3" id="KW-1185">Reference proteome</keyword>
<feature type="region of interest" description="Disordered" evidence="1">
    <location>
        <begin position="1"/>
        <end position="44"/>
    </location>
</feature>
<evidence type="ECO:0000313" key="3">
    <source>
        <dbReference type="Proteomes" id="UP001600888"/>
    </source>
</evidence>
<evidence type="ECO:0000256" key="1">
    <source>
        <dbReference type="SAM" id="MobiDB-lite"/>
    </source>
</evidence>
<proteinExistence type="predicted"/>
<sequence>MSDGAPSPTIGQDPPSHPLGGTVSQPDHDNDNDHDHDVHHLPRLTTLVSARRRVFLHPRPIPPRESV</sequence>
<reference evidence="2 3" key="1">
    <citation type="submission" date="2024-03" db="EMBL/GenBank/DDBJ databases">
        <title>A high-quality draft genome sequence of Diaporthe vaccinii, a causative agent of upright dieback and viscid rot disease in cranberry plants.</title>
        <authorList>
            <person name="Sarrasin M."/>
            <person name="Lang B.F."/>
            <person name="Burger G."/>
        </authorList>
    </citation>
    <scope>NUCLEOTIDE SEQUENCE [LARGE SCALE GENOMIC DNA]</scope>
    <source>
        <strain evidence="2 3">IS7</strain>
    </source>
</reference>
<gene>
    <name evidence="2" type="ORF">FJTKL_02063</name>
</gene>
<dbReference type="EMBL" id="JBAWTH010000133">
    <property type="protein sequence ID" value="KAL2275448.1"/>
    <property type="molecule type" value="Genomic_DNA"/>
</dbReference>
<name>A0ABR4DZ59_9PEZI</name>
<organism evidence="2 3">
    <name type="scientific">Diaporthe vaccinii</name>
    <dbReference type="NCBI Taxonomy" id="105482"/>
    <lineage>
        <taxon>Eukaryota</taxon>
        <taxon>Fungi</taxon>
        <taxon>Dikarya</taxon>
        <taxon>Ascomycota</taxon>
        <taxon>Pezizomycotina</taxon>
        <taxon>Sordariomycetes</taxon>
        <taxon>Sordariomycetidae</taxon>
        <taxon>Diaporthales</taxon>
        <taxon>Diaporthaceae</taxon>
        <taxon>Diaporthe</taxon>
        <taxon>Diaporthe eres species complex</taxon>
    </lineage>
</organism>
<comment type="caution">
    <text evidence="2">The sequence shown here is derived from an EMBL/GenBank/DDBJ whole genome shotgun (WGS) entry which is preliminary data.</text>
</comment>